<keyword evidence="2" id="KW-1185">Reference proteome</keyword>
<gene>
    <name evidence="1" type="ORF">SFSGTM_10410</name>
</gene>
<evidence type="ECO:0000313" key="2">
    <source>
        <dbReference type="Proteomes" id="UP000463939"/>
    </source>
</evidence>
<proteinExistence type="predicted"/>
<name>A0A809S886_9PROT</name>
<accession>A0A809S886</accession>
<protein>
    <submittedName>
        <fullName evidence="1">Uncharacterized protein</fullName>
    </submittedName>
</protein>
<organism evidence="1 2">
    <name type="scientific">Sulfuriferula nivalis</name>
    <dbReference type="NCBI Taxonomy" id="2675298"/>
    <lineage>
        <taxon>Bacteria</taxon>
        <taxon>Pseudomonadati</taxon>
        <taxon>Pseudomonadota</taxon>
        <taxon>Betaproteobacteria</taxon>
        <taxon>Nitrosomonadales</taxon>
        <taxon>Sulfuricellaceae</taxon>
        <taxon>Sulfuriferula</taxon>
    </lineage>
</organism>
<reference evidence="2" key="1">
    <citation type="submission" date="2019-11" db="EMBL/GenBank/DDBJ databases">
        <title>Isolation and characterization of a novel species in the genus Sulfuriferula.</title>
        <authorList>
            <person name="Mochizuki J."/>
            <person name="Kojima H."/>
            <person name="Fukui M."/>
        </authorList>
    </citation>
    <scope>NUCLEOTIDE SEQUENCE [LARGE SCALE GENOMIC DNA]</scope>
    <source>
        <strain evidence="2">SGTM</strain>
    </source>
</reference>
<sequence length="165" mass="19725">MTTKRDTPSGRLCVQAYSPYTGTSWKHEWRESKSSDFPGQFLSIVKALEQEASNIVNLVEEDERQAKIRHDEWEIQQQKWCREEDEKKRIKNVKDSKNELLSIIETWADTKRIDEFFKDVELRAQDLSEKNRHTIEHRLMEARELLGTLDALERFKTWKSPMNRE</sequence>
<dbReference type="Proteomes" id="UP000463939">
    <property type="component" value="Chromosome"/>
</dbReference>
<evidence type="ECO:0000313" key="1">
    <source>
        <dbReference type="EMBL" id="BBP00333.1"/>
    </source>
</evidence>
<dbReference type="AlphaFoldDB" id="A0A809S886"/>
<dbReference type="KEGG" id="sniv:SFSGTM_10410"/>
<dbReference type="EMBL" id="AP021881">
    <property type="protein sequence ID" value="BBP00333.1"/>
    <property type="molecule type" value="Genomic_DNA"/>
</dbReference>